<keyword evidence="1" id="KW-0472">Membrane</keyword>
<dbReference type="EMBL" id="PEMW01000160">
    <property type="protein sequence ID" value="RTI56694.1"/>
    <property type="molecule type" value="Genomic_DNA"/>
</dbReference>
<dbReference type="InterPro" id="IPR036938">
    <property type="entry name" value="PAP2/HPO_sf"/>
</dbReference>
<evidence type="ECO:0000256" key="1">
    <source>
        <dbReference type="SAM" id="Phobius"/>
    </source>
</evidence>
<protein>
    <submittedName>
        <fullName evidence="4">Phosphatase PAP2 family protein</fullName>
    </submittedName>
</protein>
<evidence type="ECO:0000313" key="4">
    <source>
        <dbReference type="EMBL" id="RTI56694.1"/>
    </source>
</evidence>
<dbReference type="EMBL" id="PELR01000082">
    <property type="protein sequence ID" value="RTH05217.1"/>
    <property type="molecule type" value="Genomic_DNA"/>
</dbReference>
<dbReference type="SUPFAM" id="SSF48317">
    <property type="entry name" value="Acid phosphatase/Vanadium-dependent haloperoxidase"/>
    <property type="match status" value="1"/>
</dbReference>
<name>A0A430VSL7_THESC</name>
<keyword evidence="1" id="KW-1133">Transmembrane helix</keyword>
<dbReference type="Proteomes" id="UP000286910">
    <property type="component" value="Unassembled WGS sequence"/>
</dbReference>
<dbReference type="InterPro" id="IPR000326">
    <property type="entry name" value="PAP2/HPO"/>
</dbReference>
<gene>
    <name evidence="4" type="ORF">CSW14_05875</name>
    <name evidence="3" type="ORF">CSW45_03785</name>
</gene>
<feature type="domain" description="Phosphatidic acid phosphatase type 2/haloperoxidase" evidence="2">
    <location>
        <begin position="2"/>
        <end position="40"/>
    </location>
</feature>
<evidence type="ECO:0000259" key="2">
    <source>
        <dbReference type="Pfam" id="PF01569"/>
    </source>
</evidence>
<dbReference type="Pfam" id="PF01569">
    <property type="entry name" value="PAP2"/>
    <property type="match status" value="1"/>
</dbReference>
<dbReference type="Gene3D" id="1.20.144.10">
    <property type="entry name" value="Phosphatidic acid phosphatase type 2/haloperoxidase"/>
    <property type="match status" value="1"/>
</dbReference>
<sequence>MALGLPWAFLVGLSRLYLQVHYPSGVLGGWALAVAWTLWV</sequence>
<feature type="transmembrane region" description="Helical" evidence="1">
    <location>
        <begin position="20"/>
        <end position="39"/>
    </location>
</feature>
<dbReference type="AlphaFoldDB" id="A0A430VSL7"/>
<evidence type="ECO:0000313" key="3">
    <source>
        <dbReference type="EMBL" id="RTH05217.1"/>
    </source>
</evidence>
<reference evidence="5 6" key="1">
    <citation type="journal article" date="2019" name="Extremophiles">
        <title>Biogeography of thermophiles and predominance of Thermus scotoductus in domestic water heaters.</title>
        <authorList>
            <person name="Wilpiszeski R.L."/>
            <person name="Zhang Z."/>
            <person name="House C.H."/>
        </authorList>
    </citation>
    <scope>NUCLEOTIDE SEQUENCE [LARGE SCALE GENOMIC DNA]</scope>
    <source>
        <strain evidence="4 6">1_S1</strain>
        <strain evidence="3 5">32_S32</strain>
    </source>
</reference>
<proteinExistence type="predicted"/>
<comment type="caution">
    <text evidence="4">The sequence shown here is derived from an EMBL/GenBank/DDBJ whole genome shotgun (WGS) entry which is preliminary data.</text>
</comment>
<evidence type="ECO:0000313" key="6">
    <source>
        <dbReference type="Proteomes" id="UP000287467"/>
    </source>
</evidence>
<evidence type="ECO:0000313" key="5">
    <source>
        <dbReference type="Proteomes" id="UP000286910"/>
    </source>
</evidence>
<dbReference type="Proteomes" id="UP000287467">
    <property type="component" value="Unassembled WGS sequence"/>
</dbReference>
<organism evidence="4 6">
    <name type="scientific">Thermus scotoductus</name>
    <dbReference type="NCBI Taxonomy" id="37636"/>
    <lineage>
        <taxon>Bacteria</taxon>
        <taxon>Thermotogati</taxon>
        <taxon>Deinococcota</taxon>
        <taxon>Deinococci</taxon>
        <taxon>Thermales</taxon>
        <taxon>Thermaceae</taxon>
        <taxon>Thermus</taxon>
    </lineage>
</organism>
<accession>A0A430VSL7</accession>
<keyword evidence="1" id="KW-0812">Transmembrane</keyword>